<evidence type="ECO:0008006" key="2">
    <source>
        <dbReference type="Google" id="ProtNLM"/>
    </source>
</evidence>
<dbReference type="EMBL" id="UINC01148692">
    <property type="protein sequence ID" value="SVD40724.1"/>
    <property type="molecule type" value="Genomic_DNA"/>
</dbReference>
<sequence length="118" mass="13861">MEILNMTDVRKIPLEDFFKKPEKAMVKISPSGQYLSWMEPWERRLNVHVKNVETGEVKRVTNATERDLYGYFWANDERIIYAMDDGGDENTRIYGVNYDGSNPLEFTPYKNVKCDIVD</sequence>
<protein>
    <recommendedName>
        <fullName evidence="2">Dipeptidylpeptidase IV N-terminal domain-containing protein</fullName>
    </recommendedName>
</protein>
<proteinExistence type="predicted"/>
<organism evidence="1">
    <name type="scientific">marine metagenome</name>
    <dbReference type="NCBI Taxonomy" id="408172"/>
    <lineage>
        <taxon>unclassified sequences</taxon>
        <taxon>metagenomes</taxon>
        <taxon>ecological metagenomes</taxon>
    </lineage>
</organism>
<evidence type="ECO:0000313" key="1">
    <source>
        <dbReference type="EMBL" id="SVD40724.1"/>
    </source>
</evidence>
<dbReference type="Gene3D" id="2.120.10.30">
    <property type="entry name" value="TolB, C-terminal domain"/>
    <property type="match status" value="1"/>
</dbReference>
<name>A0A382V2L5_9ZZZZ</name>
<reference evidence="1" key="1">
    <citation type="submission" date="2018-05" db="EMBL/GenBank/DDBJ databases">
        <authorList>
            <person name="Lanie J.A."/>
            <person name="Ng W.-L."/>
            <person name="Kazmierczak K.M."/>
            <person name="Andrzejewski T.M."/>
            <person name="Davidsen T.M."/>
            <person name="Wayne K.J."/>
            <person name="Tettelin H."/>
            <person name="Glass J.I."/>
            <person name="Rusch D."/>
            <person name="Podicherti R."/>
            <person name="Tsui H.-C.T."/>
            <person name="Winkler M.E."/>
        </authorList>
    </citation>
    <scope>NUCLEOTIDE SEQUENCE</scope>
</reference>
<feature type="non-terminal residue" evidence="1">
    <location>
        <position position="118"/>
    </location>
</feature>
<accession>A0A382V2L5</accession>
<dbReference type="InterPro" id="IPR011042">
    <property type="entry name" value="6-blade_b-propeller_TolB-like"/>
</dbReference>
<gene>
    <name evidence="1" type="ORF">METZ01_LOCUS393578</name>
</gene>
<dbReference type="SUPFAM" id="SSF69304">
    <property type="entry name" value="Tricorn protease N-terminal domain"/>
    <property type="match status" value="1"/>
</dbReference>
<dbReference type="AlphaFoldDB" id="A0A382V2L5"/>